<feature type="transmembrane region" description="Helical" evidence="6">
    <location>
        <begin position="50"/>
        <end position="76"/>
    </location>
</feature>
<feature type="transmembrane region" description="Helical" evidence="6">
    <location>
        <begin position="211"/>
        <end position="236"/>
    </location>
</feature>
<evidence type="ECO:0000256" key="1">
    <source>
        <dbReference type="ARBA" id="ARBA00004651"/>
    </source>
</evidence>
<evidence type="ECO:0000256" key="4">
    <source>
        <dbReference type="ARBA" id="ARBA00022989"/>
    </source>
</evidence>
<evidence type="ECO:0000259" key="7">
    <source>
        <dbReference type="Pfam" id="PF03553"/>
    </source>
</evidence>
<dbReference type="GO" id="GO:0005886">
    <property type="term" value="C:plasma membrane"/>
    <property type="evidence" value="ECO:0007669"/>
    <property type="project" value="UniProtKB-SubCell"/>
</dbReference>
<feature type="domain" description="Na+/H+ antiporter NhaC-like C-terminal" evidence="7">
    <location>
        <begin position="25"/>
        <end position="206"/>
    </location>
</feature>
<dbReference type="Proteomes" id="UP001165136">
    <property type="component" value="Unassembled WGS sequence"/>
</dbReference>
<evidence type="ECO:0000313" key="9">
    <source>
        <dbReference type="Proteomes" id="UP001165136"/>
    </source>
</evidence>
<feature type="transmembrane region" description="Helical" evidence="6">
    <location>
        <begin position="363"/>
        <end position="383"/>
    </location>
</feature>
<dbReference type="InterPro" id="IPR018461">
    <property type="entry name" value="Na/H_Antiport_NhaC-like_C"/>
</dbReference>
<keyword evidence="4 6" id="KW-1133">Transmembrane helix</keyword>
<keyword evidence="9" id="KW-1185">Reference proteome</keyword>
<comment type="subcellular location">
    <subcellularLocation>
        <location evidence="1">Cell membrane</location>
        <topology evidence="1">Multi-pass membrane protein</topology>
    </subcellularLocation>
</comment>
<keyword evidence="3 6" id="KW-0812">Transmembrane</keyword>
<evidence type="ECO:0000256" key="6">
    <source>
        <dbReference type="SAM" id="Phobius"/>
    </source>
</evidence>
<feature type="transmembrane region" description="Helical" evidence="6">
    <location>
        <begin position="136"/>
        <end position="168"/>
    </location>
</feature>
<feature type="transmembrane region" description="Helical" evidence="6">
    <location>
        <begin position="325"/>
        <end position="343"/>
    </location>
</feature>
<accession>A0A9W6R8T1</accession>
<keyword evidence="5 6" id="KW-0472">Membrane</keyword>
<feature type="transmembrane region" description="Helical" evidence="6">
    <location>
        <begin position="268"/>
        <end position="288"/>
    </location>
</feature>
<feature type="transmembrane region" description="Helical" evidence="6">
    <location>
        <begin position="445"/>
        <end position="467"/>
    </location>
</feature>
<sequence>MAPATGNPPAGTRSAANVVRYSLAALGLVGSAVLGAFVHAPTVWGLLPVVLYAVLSLSGMHLLLATACALVSGILLDHRSPARIGELLGHSLGDTVTLIGVIVVLGGALGEVLRVTGAADVLVRGVLRVIPGNSRIAIQFGVMLACLVLVFALGTLAGALAIVAPIVIPVVARAGFTRSATASMMFLGGCAGLALAPFAGSNIAILDAAKIGYGTYLLVGAGPLAVLSILLSLVVVPRVQRRSAAEGGDFYSPEQVEKPNEAPHSGRATVVFGIFLAATVAYAVVAGASTSFPLLALPVLAVVTAAAGGLSVPETVAALARGGGRLFETFLMFWLLAAFFQIVDELKPYDVLLGRFGPMLHDMPVLPFAIGVAMLGWLGVPGATAAHVVLLNKVFGSLGTALGMTPAAWAVTYLWGSKADTYGPFPNANMMSVLGFSESNRLKTLLSVGWVVLVPAALMYLLILIVLL</sequence>
<feature type="transmembrane region" description="Helical" evidence="6">
    <location>
        <begin position="395"/>
        <end position="416"/>
    </location>
</feature>
<comment type="caution">
    <text evidence="8">The sequence shown here is derived from an EMBL/GenBank/DDBJ whole genome shotgun (WGS) entry which is preliminary data.</text>
</comment>
<evidence type="ECO:0000256" key="5">
    <source>
        <dbReference type="ARBA" id="ARBA00023136"/>
    </source>
</evidence>
<proteinExistence type="predicted"/>
<evidence type="ECO:0000256" key="3">
    <source>
        <dbReference type="ARBA" id="ARBA00022692"/>
    </source>
</evidence>
<keyword evidence="2" id="KW-1003">Cell membrane</keyword>
<dbReference type="EMBL" id="BSTI01000022">
    <property type="protein sequence ID" value="GLY70380.1"/>
    <property type="molecule type" value="Genomic_DNA"/>
</dbReference>
<reference evidence="8" key="1">
    <citation type="submission" date="2023-03" db="EMBL/GenBank/DDBJ databases">
        <title>Amycolatopsis taiwanensis NBRC 103393.</title>
        <authorList>
            <person name="Ichikawa N."/>
            <person name="Sato H."/>
            <person name="Tonouchi N."/>
        </authorList>
    </citation>
    <scope>NUCLEOTIDE SEQUENCE</scope>
    <source>
        <strain evidence="8">NBRC 103393</strain>
    </source>
</reference>
<gene>
    <name evidence="8" type="ORF">Atai01_69990</name>
</gene>
<organism evidence="8 9">
    <name type="scientific">Amycolatopsis taiwanensis</name>
    <dbReference type="NCBI Taxonomy" id="342230"/>
    <lineage>
        <taxon>Bacteria</taxon>
        <taxon>Bacillati</taxon>
        <taxon>Actinomycetota</taxon>
        <taxon>Actinomycetes</taxon>
        <taxon>Pseudonocardiales</taxon>
        <taxon>Pseudonocardiaceae</taxon>
        <taxon>Amycolatopsis</taxon>
    </lineage>
</organism>
<name>A0A9W6R8T1_9PSEU</name>
<protein>
    <submittedName>
        <fullName evidence="8">Permease</fullName>
    </submittedName>
</protein>
<evidence type="ECO:0000256" key="2">
    <source>
        <dbReference type="ARBA" id="ARBA00022475"/>
    </source>
</evidence>
<feature type="transmembrane region" description="Helical" evidence="6">
    <location>
        <begin position="96"/>
        <end position="116"/>
    </location>
</feature>
<evidence type="ECO:0000313" key="8">
    <source>
        <dbReference type="EMBL" id="GLY70380.1"/>
    </source>
</evidence>
<dbReference type="Pfam" id="PF03553">
    <property type="entry name" value="Na_H_antiporter"/>
    <property type="match status" value="1"/>
</dbReference>
<feature type="transmembrane region" description="Helical" evidence="6">
    <location>
        <begin position="21"/>
        <end position="44"/>
    </location>
</feature>
<feature type="transmembrane region" description="Helical" evidence="6">
    <location>
        <begin position="180"/>
        <end position="199"/>
    </location>
</feature>
<dbReference type="AlphaFoldDB" id="A0A9W6R8T1"/>
<feature type="transmembrane region" description="Helical" evidence="6">
    <location>
        <begin position="294"/>
        <end position="313"/>
    </location>
</feature>